<evidence type="ECO:0000313" key="1">
    <source>
        <dbReference type="EMBL" id="KAI7988068.1"/>
    </source>
</evidence>
<sequence length="98" mass="11238">MHSSPNSTASNNWILGECSKPVYFGDKRYSDKYYWRSCIGALHIWYNDLLCKDIGWNPKRKKGYIAKLIDLTTQWIMLNLKAKAQSVLKKGVGVLRAA</sequence>
<dbReference type="EMBL" id="CM045771">
    <property type="protein sequence ID" value="KAI7988068.1"/>
    <property type="molecule type" value="Genomic_DNA"/>
</dbReference>
<accession>A0ACC0FHN8</accession>
<evidence type="ECO:0000313" key="2">
    <source>
        <dbReference type="Proteomes" id="UP001060215"/>
    </source>
</evidence>
<organism evidence="1 2">
    <name type="scientific">Camellia lanceoleosa</name>
    <dbReference type="NCBI Taxonomy" id="1840588"/>
    <lineage>
        <taxon>Eukaryota</taxon>
        <taxon>Viridiplantae</taxon>
        <taxon>Streptophyta</taxon>
        <taxon>Embryophyta</taxon>
        <taxon>Tracheophyta</taxon>
        <taxon>Spermatophyta</taxon>
        <taxon>Magnoliopsida</taxon>
        <taxon>eudicotyledons</taxon>
        <taxon>Gunneridae</taxon>
        <taxon>Pentapetalae</taxon>
        <taxon>asterids</taxon>
        <taxon>Ericales</taxon>
        <taxon>Theaceae</taxon>
        <taxon>Camellia</taxon>
    </lineage>
</organism>
<reference evidence="1 2" key="1">
    <citation type="journal article" date="2022" name="Plant J.">
        <title>Chromosome-level genome of Camellia lanceoleosa provides a valuable resource for understanding genome evolution and self-incompatibility.</title>
        <authorList>
            <person name="Gong W."/>
            <person name="Xiao S."/>
            <person name="Wang L."/>
            <person name="Liao Z."/>
            <person name="Chang Y."/>
            <person name="Mo W."/>
            <person name="Hu G."/>
            <person name="Li W."/>
            <person name="Zhao G."/>
            <person name="Zhu H."/>
            <person name="Hu X."/>
            <person name="Ji K."/>
            <person name="Xiang X."/>
            <person name="Song Q."/>
            <person name="Yuan D."/>
            <person name="Jin S."/>
            <person name="Zhang L."/>
        </authorList>
    </citation>
    <scope>NUCLEOTIDE SEQUENCE [LARGE SCALE GENOMIC DNA]</scope>
    <source>
        <strain evidence="1">SQ_2022a</strain>
    </source>
</reference>
<dbReference type="Proteomes" id="UP001060215">
    <property type="component" value="Chromosome 14"/>
</dbReference>
<name>A0ACC0FHN8_9ERIC</name>
<keyword evidence="2" id="KW-1185">Reference proteome</keyword>
<protein>
    <submittedName>
        <fullName evidence="1">Uncharacterized protein</fullName>
    </submittedName>
</protein>
<comment type="caution">
    <text evidence="1">The sequence shown here is derived from an EMBL/GenBank/DDBJ whole genome shotgun (WGS) entry which is preliminary data.</text>
</comment>
<gene>
    <name evidence="1" type="ORF">LOK49_LG13G00097</name>
</gene>
<proteinExistence type="predicted"/>